<evidence type="ECO:0008006" key="3">
    <source>
        <dbReference type="Google" id="ProtNLM"/>
    </source>
</evidence>
<accession>A0A6I4M097</accession>
<reference evidence="1 2" key="1">
    <citation type="submission" date="2019-01" db="EMBL/GenBank/DDBJ databases">
        <title>Sphingorhabdus lacus sp.nov., isolated from an oligotrophic freshwater lake.</title>
        <authorList>
            <person name="Park M."/>
        </authorList>
    </citation>
    <scope>NUCLEOTIDE SEQUENCE [LARGE SCALE GENOMIC DNA]</scope>
    <source>
        <strain evidence="1 2">IMCC26285</strain>
    </source>
</reference>
<dbReference type="SUPFAM" id="SSF53901">
    <property type="entry name" value="Thiolase-like"/>
    <property type="match status" value="1"/>
</dbReference>
<sequence>MGFDAQAPVIIGVGEASRKTVAGDWPRPVELAGQAIKVALADTGQADAVAAAIDVIAAIRTFEDSGVSMGTGSPDNVPEAFGAAGGITAARLIYADVGGQSPQAMVHELAGEIRRGETGLAVIVAAEAMGTAKRARKAGVELDWRLASDTPFDNVLSSFSILSRAEIRHGIISMPLAYSLLENARRLGLGLSREDYLVHMAELGAAMSAKSLTREHAQFAKHFTTRDLVRDHEKDFRLTDIYRRWRVAQDAVDLGGAIILTSAGKARELGVADDKMVWLAGASETKEAPYSERADIIYARALDFALHAALDQAGIAATDLGPVDIYSCFPVAVYGAVDTLGDPLRSLGDYTLTGGLNFFGGPGNGYATYSLSAMVDALRSNGSKPALVTANGGVMSKQAVGIYTAHQPAQPWMGEVATGYHAKSVALDSAPQGKGKILTYARPVSKDRIGAATLILAMENGARALAVLDDAADIDLGGVIVNVTPHEKRHSAAIYC</sequence>
<dbReference type="GO" id="GO:0016746">
    <property type="term" value="F:acyltransferase activity"/>
    <property type="evidence" value="ECO:0007669"/>
    <property type="project" value="InterPro"/>
</dbReference>
<dbReference type="RefSeq" id="WP_160354479.1">
    <property type="nucleotide sequence ID" value="NZ_SDWJ01000002.1"/>
</dbReference>
<evidence type="ECO:0000313" key="2">
    <source>
        <dbReference type="Proteomes" id="UP000471147"/>
    </source>
</evidence>
<evidence type="ECO:0000313" key="1">
    <source>
        <dbReference type="EMBL" id="MVZ98589.1"/>
    </source>
</evidence>
<organism evidence="1 2">
    <name type="scientific">Sphingorhabdus profundilacus</name>
    <dbReference type="NCBI Taxonomy" id="2509718"/>
    <lineage>
        <taxon>Bacteria</taxon>
        <taxon>Pseudomonadati</taxon>
        <taxon>Pseudomonadota</taxon>
        <taxon>Alphaproteobacteria</taxon>
        <taxon>Sphingomonadales</taxon>
        <taxon>Sphingomonadaceae</taxon>
        <taxon>Sphingorhabdus</taxon>
    </lineage>
</organism>
<name>A0A6I4M097_9SPHN</name>
<dbReference type="OrthoDB" id="4470569at2"/>
<protein>
    <recommendedName>
        <fullName evidence="3">Acetyl-CoA acetyltransferase</fullName>
    </recommendedName>
</protein>
<dbReference type="Gene3D" id="3.40.47.10">
    <property type="match status" value="1"/>
</dbReference>
<dbReference type="AlphaFoldDB" id="A0A6I4M097"/>
<proteinExistence type="predicted"/>
<dbReference type="Proteomes" id="UP000471147">
    <property type="component" value="Unassembled WGS sequence"/>
</dbReference>
<dbReference type="EMBL" id="SDWJ01000002">
    <property type="protein sequence ID" value="MVZ98589.1"/>
    <property type="molecule type" value="Genomic_DNA"/>
</dbReference>
<gene>
    <name evidence="1" type="ORF">EUU23_12880</name>
</gene>
<comment type="caution">
    <text evidence="1">The sequence shown here is derived from an EMBL/GenBank/DDBJ whole genome shotgun (WGS) entry which is preliminary data.</text>
</comment>
<dbReference type="InterPro" id="IPR016039">
    <property type="entry name" value="Thiolase-like"/>
</dbReference>
<keyword evidence="2" id="KW-1185">Reference proteome</keyword>